<keyword evidence="4" id="KW-1185">Reference proteome</keyword>
<sequence length="99" mass="11774">MLSKRFFKTKDETEVTFEFKHPDAEDVQLVAEFTDWQPVPMKFNKKEQVFKCKQRLPLDQEFHFRYLINGETWDNDHQADGYIPNGFGTDNSIVNTQRA</sequence>
<dbReference type="CDD" id="cd07184">
    <property type="entry name" value="E_set_Isoamylase_like_N"/>
    <property type="match status" value="1"/>
</dbReference>
<reference evidence="2 4" key="2">
    <citation type="submission" date="2023-01" db="EMBL/GenBank/DDBJ databases">
        <title>Trichodesmium-associated heterotrophic epibiont bacteria.</title>
        <authorList>
            <person name="Cleveland C.S."/>
            <person name="Webb E.A."/>
        </authorList>
    </citation>
    <scope>NUCLEOTIDE SEQUENCE [LARGE SCALE GENOMIC DNA]</scope>
    <source>
        <strain evidence="2 4">USCH2</strain>
    </source>
</reference>
<dbReference type="SUPFAM" id="SSF81296">
    <property type="entry name" value="E set domains"/>
    <property type="match status" value="1"/>
</dbReference>
<dbReference type="InterPro" id="IPR013783">
    <property type="entry name" value="Ig-like_fold"/>
</dbReference>
<accession>A0A0P7ENI6</accession>
<evidence type="ECO:0000313" key="3">
    <source>
        <dbReference type="Proteomes" id="UP000050378"/>
    </source>
</evidence>
<evidence type="ECO:0000313" key="1">
    <source>
        <dbReference type="EMBL" id="KPM84310.1"/>
    </source>
</evidence>
<dbReference type="PATRIC" id="fig|570156.3.peg.2035"/>
<evidence type="ECO:0000313" key="2">
    <source>
        <dbReference type="EMBL" id="MEJ6495958.1"/>
    </source>
</evidence>
<dbReference type="RefSeq" id="WP_054551968.1">
    <property type="nucleotide sequence ID" value="NZ_JAQPZS010000005.1"/>
</dbReference>
<dbReference type="OrthoDB" id="5451596at2"/>
<dbReference type="STRING" id="570156.AOG27_05270"/>
<organism evidence="1 3">
    <name type="scientific">Pseudoalteromonas lipolytica</name>
    <dbReference type="NCBI Taxonomy" id="570156"/>
    <lineage>
        <taxon>Bacteria</taxon>
        <taxon>Pseudomonadati</taxon>
        <taxon>Pseudomonadota</taxon>
        <taxon>Gammaproteobacteria</taxon>
        <taxon>Alteromonadales</taxon>
        <taxon>Pseudoalteromonadaceae</taxon>
        <taxon>Pseudoalteromonas</taxon>
    </lineage>
</organism>
<gene>
    <name evidence="1" type="ORF">AOG27_05270</name>
    <name evidence="2" type="ORF">PQI24_07930</name>
</gene>
<dbReference type="EMBL" id="LJTC01000003">
    <property type="protein sequence ID" value="KPM84310.1"/>
    <property type="molecule type" value="Genomic_DNA"/>
</dbReference>
<comment type="caution">
    <text evidence="1">The sequence shown here is derived from an EMBL/GenBank/DDBJ whole genome shotgun (WGS) entry which is preliminary data.</text>
</comment>
<reference evidence="1 3" key="1">
    <citation type="submission" date="2015-09" db="EMBL/GenBank/DDBJ databases">
        <title>Draft Genome Sequence of Pseudoalteromonas lipolytica UCD-48B.</title>
        <authorList>
            <person name="Krusor M."/>
            <person name="Coil D.A."/>
            <person name="Lang J.M."/>
            <person name="Eisen J.A."/>
            <person name="Alexiev A."/>
        </authorList>
    </citation>
    <scope>NUCLEOTIDE SEQUENCE [LARGE SCALE GENOMIC DNA]</scope>
    <source>
        <strain evidence="1 3">UCD-48B</strain>
    </source>
</reference>
<dbReference type="EMBL" id="JAQPZS010000005">
    <property type="protein sequence ID" value="MEJ6495958.1"/>
    <property type="molecule type" value="Genomic_DNA"/>
</dbReference>
<dbReference type="Gene3D" id="2.60.40.10">
    <property type="entry name" value="Immunoglobulins"/>
    <property type="match status" value="1"/>
</dbReference>
<dbReference type="Proteomes" id="UP001377972">
    <property type="component" value="Unassembled WGS sequence"/>
</dbReference>
<dbReference type="InterPro" id="IPR014756">
    <property type="entry name" value="Ig_E-set"/>
</dbReference>
<evidence type="ECO:0000313" key="4">
    <source>
        <dbReference type="Proteomes" id="UP001377972"/>
    </source>
</evidence>
<dbReference type="Proteomes" id="UP000050378">
    <property type="component" value="Unassembled WGS sequence"/>
</dbReference>
<name>A0A0P7ENI6_9GAMM</name>
<protein>
    <submittedName>
        <fullName evidence="1">1,4-alpha-glucan branching protein</fullName>
    </submittedName>
    <submittedName>
        <fullName evidence="2">Isoamylase early set domain-containing protein</fullName>
    </submittedName>
</protein>
<proteinExistence type="predicted"/>
<dbReference type="AlphaFoldDB" id="A0A0P7ENI6"/>